<dbReference type="CDD" id="cd06184">
    <property type="entry name" value="flavohem_like_fad_nad_binding"/>
    <property type="match status" value="1"/>
</dbReference>
<evidence type="ECO:0000256" key="6">
    <source>
        <dbReference type="ARBA" id="ARBA00023002"/>
    </source>
</evidence>
<dbReference type="InterPro" id="IPR001041">
    <property type="entry name" value="2Fe-2S_ferredoxin-type"/>
</dbReference>
<keyword evidence="6 12" id="KW-0560">Oxidoreductase</keyword>
<dbReference type="PROSITE" id="PS00197">
    <property type="entry name" value="2FE2S_FER_1"/>
    <property type="match status" value="1"/>
</dbReference>
<dbReference type="Gene3D" id="3.10.20.30">
    <property type="match status" value="1"/>
</dbReference>
<dbReference type="SUPFAM" id="SSF52343">
    <property type="entry name" value="Ferredoxin reductase-like, C-terminal NADP-linked domain"/>
    <property type="match status" value="1"/>
</dbReference>
<dbReference type="Pfam" id="PF00111">
    <property type="entry name" value="Fer2"/>
    <property type="match status" value="1"/>
</dbReference>
<proteinExistence type="predicted"/>
<dbReference type="SUPFAM" id="SSF54292">
    <property type="entry name" value="2Fe-2S ferredoxin-like"/>
    <property type="match status" value="1"/>
</dbReference>
<feature type="domain" description="2Fe-2S ferredoxin-type" evidence="10">
    <location>
        <begin position="343"/>
        <end position="425"/>
    </location>
</feature>
<evidence type="ECO:0000256" key="5">
    <source>
        <dbReference type="ARBA" id="ARBA00022827"/>
    </source>
</evidence>
<dbReference type="SUPFAM" id="SSF63380">
    <property type="entry name" value="Riboflavin synthase domain-like"/>
    <property type="match status" value="1"/>
</dbReference>
<dbReference type="InterPro" id="IPR012675">
    <property type="entry name" value="Beta-grasp_dom_sf"/>
</dbReference>
<evidence type="ECO:0000259" key="11">
    <source>
        <dbReference type="PROSITE" id="PS51384"/>
    </source>
</evidence>
<keyword evidence="2" id="KW-0285">Flavoprotein</keyword>
<keyword evidence="4" id="KW-0479">Metal-binding</keyword>
<reference evidence="12 13" key="1">
    <citation type="submission" date="2019-02" db="EMBL/GenBank/DDBJ databases">
        <title>Deep-cultivation of Planctomycetes and their phenomic and genomic characterization uncovers novel biology.</title>
        <authorList>
            <person name="Wiegand S."/>
            <person name="Jogler M."/>
            <person name="Boedeker C."/>
            <person name="Pinto D."/>
            <person name="Vollmers J."/>
            <person name="Rivas-Marin E."/>
            <person name="Kohn T."/>
            <person name="Peeters S.H."/>
            <person name="Heuer A."/>
            <person name="Rast P."/>
            <person name="Oberbeckmann S."/>
            <person name="Bunk B."/>
            <person name="Jeske O."/>
            <person name="Meyerdierks A."/>
            <person name="Storesund J.E."/>
            <person name="Kallscheuer N."/>
            <person name="Luecker S."/>
            <person name="Lage O.M."/>
            <person name="Pohl T."/>
            <person name="Merkel B.J."/>
            <person name="Hornburger P."/>
            <person name="Mueller R.-W."/>
            <person name="Bruemmer F."/>
            <person name="Labrenz M."/>
            <person name="Spormann A.M."/>
            <person name="Op den Camp H."/>
            <person name="Overmann J."/>
            <person name="Amann R."/>
            <person name="Jetten M.S.M."/>
            <person name="Mascher T."/>
            <person name="Medema M.H."/>
            <person name="Devos D.P."/>
            <person name="Kaster A.-K."/>
            <person name="Ovreas L."/>
            <person name="Rohde M."/>
            <person name="Galperin M.Y."/>
            <person name="Jogler C."/>
        </authorList>
    </citation>
    <scope>NUCLEOTIDE SEQUENCE [LARGE SCALE GENOMIC DNA]</scope>
    <source>
        <strain evidence="12 13">Pla110</strain>
    </source>
</reference>
<dbReference type="OrthoDB" id="9801223at2"/>
<dbReference type="RefSeq" id="WP_144995836.1">
    <property type="nucleotide sequence ID" value="NZ_CP036281.1"/>
</dbReference>
<evidence type="ECO:0000256" key="7">
    <source>
        <dbReference type="ARBA" id="ARBA00023004"/>
    </source>
</evidence>
<dbReference type="Pfam" id="PF00970">
    <property type="entry name" value="FAD_binding_6"/>
    <property type="match status" value="1"/>
</dbReference>
<dbReference type="PROSITE" id="PS51085">
    <property type="entry name" value="2FE2S_FER_2"/>
    <property type="match status" value="1"/>
</dbReference>
<dbReference type="InterPro" id="IPR036010">
    <property type="entry name" value="2Fe-2S_ferredoxin-like_sf"/>
</dbReference>
<evidence type="ECO:0000256" key="2">
    <source>
        <dbReference type="ARBA" id="ARBA00022630"/>
    </source>
</evidence>
<evidence type="ECO:0000313" key="13">
    <source>
        <dbReference type="Proteomes" id="UP000317178"/>
    </source>
</evidence>
<dbReference type="InterPro" id="IPR039261">
    <property type="entry name" value="FNR_nucleotide-bd"/>
</dbReference>
<dbReference type="Proteomes" id="UP000317178">
    <property type="component" value="Chromosome"/>
</dbReference>
<dbReference type="GO" id="GO:0008941">
    <property type="term" value="F:nitric oxide dioxygenase NAD(P)H activity"/>
    <property type="evidence" value="ECO:0007669"/>
    <property type="project" value="UniProtKB-EC"/>
</dbReference>
<dbReference type="InterPro" id="IPR006058">
    <property type="entry name" value="2Fe2S_fd_BS"/>
</dbReference>
<dbReference type="InterPro" id="IPR001433">
    <property type="entry name" value="OxRdtase_FAD/NAD-bd"/>
</dbReference>
<dbReference type="PANTHER" id="PTHR47354">
    <property type="entry name" value="NADH OXIDOREDUCTASE HCR"/>
    <property type="match status" value="1"/>
</dbReference>
<evidence type="ECO:0000256" key="1">
    <source>
        <dbReference type="ARBA" id="ARBA00001974"/>
    </source>
</evidence>
<dbReference type="CDD" id="cd00207">
    <property type="entry name" value="fer2"/>
    <property type="match status" value="1"/>
</dbReference>
<dbReference type="Pfam" id="PF00175">
    <property type="entry name" value="NAD_binding_1"/>
    <property type="match status" value="1"/>
</dbReference>
<gene>
    <name evidence="12" type="primary">hmp_2</name>
    <name evidence="12" type="ORF">Pla110_23040</name>
</gene>
<accession>A0A518CMY5</accession>
<dbReference type="GO" id="GO:0051537">
    <property type="term" value="F:2 iron, 2 sulfur cluster binding"/>
    <property type="evidence" value="ECO:0007669"/>
    <property type="project" value="UniProtKB-KW"/>
</dbReference>
<keyword evidence="13" id="KW-1185">Reference proteome</keyword>
<dbReference type="PROSITE" id="PS51384">
    <property type="entry name" value="FAD_FR"/>
    <property type="match status" value="1"/>
</dbReference>
<dbReference type="PRINTS" id="PR00406">
    <property type="entry name" value="CYTB5RDTASE"/>
</dbReference>
<dbReference type="AlphaFoldDB" id="A0A518CMY5"/>
<feature type="domain" description="FAD-binding FR-type" evidence="11">
    <location>
        <begin position="70"/>
        <end position="181"/>
    </location>
</feature>
<keyword evidence="5" id="KW-0274">FAD</keyword>
<keyword evidence="7" id="KW-0408">Iron</keyword>
<evidence type="ECO:0000256" key="8">
    <source>
        <dbReference type="ARBA" id="ARBA00023014"/>
    </source>
</evidence>
<dbReference type="InterPro" id="IPR017938">
    <property type="entry name" value="Riboflavin_synthase-like_b-brl"/>
</dbReference>
<evidence type="ECO:0000256" key="9">
    <source>
        <dbReference type="SAM" id="MobiDB-lite"/>
    </source>
</evidence>
<dbReference type="InterPro" id="IPR017927">
    <property type="entry name" value="FAD-bd_FR_type"/>
</dbReference>
<name>A0A518CMY5_9PLAN</name>
<evidence type="ECO:0000256" key="4">
    <source>
        <dbReference type="ARBA" id="ARBA00022723"/>
    </source>
</evidence>
<dbReference type="KEGG" id="plon:Pla110_23040"/>
<protein>
    <submittedName>
        <fullName evidence="12">Flavohemoprotein</fullName>
        <ecNumber evidence="12">1.14.12.17</ecNumber>
    </submittedName>
</protein>
<dbReference type="PANTHER" id="PTHR47354:SF8">
    <property type="entry name" value="1,2-PHENYLACETYL-COA EPOXIDASE, SUBUNIT E"/>
    <property type="match status" value="1"/>
</dbReference>
<evidence type="ECO:0000256" key="3">
    <source>
        <dbReference type="ARBA" id="ARBA00022714"/>
    </source>
</evidence>
<dbReference type="InterPro" id="IPR050415">
    <property type="entry name" value="MRET"/>
</dbReference>
<dbReference type="GO" id="GO:0046872">
    <property type="term" value="F:metal ion binding"/>
    <property type="evidence" value="ECO:0007669"/>
    <property type="project" value="UniProtKB-KW"/>
</dbReference>
<feature type="compositionally biased region" description="Polar residues" evidence="9">
    <location>
        <begin position="316"/>
        <end position="331"/>
    </location>
</feature>
<keyword evidence="3" id="KW-0001">2Fe-2S</keyword>
<evidence type="ECO:0000259" key="10">
    <source>
        <dbReference type="PROSITE" id="PS51085"/>
    </source>
</evidence>
<dbReference type="EC" id="1.14.12.17" evidence="12"/>
<dbReference type="EMBL" id="CP036281">
    <property type="protein sequence ID" value="QDU80573.1"/>
    <property type="molecule type" value="Genomic_DNA"/>
</dbReference>
<sequence length="425" mass="47473">MLQGIQQLIFWTGTGLIGLVSLRLAIACLRSCSRWWQESRLSRQHLILLQSQLQQSRRNFQKLGPSPAWQGTRKFQVRKIVVESTDCRSFYLVPEDEKPLPGFMPGQYLTFQLPVPGEPRPVVRCYSLSERPRSEWYRCTIKQEWGTESTPPGKGSSFFHQQVEEGDLLEVKAPAGQFVLDVTDPKPVVLLAAGIGITPLYSMLSTMLHHGWTEPVYLFYSVRDGSGHLYKQTLNDLAVQHRNFKLIVNYTAAKEDDQPDIDYHFAGRLTGELILQRLPSTNFQFYLCGPGGYVSGMSELLLSLQVPETDIHTESFGPSSRATKPRSLSENSPSTTSSSPSSMQVNFEQSGTRHHWESDAESLLDFAEKHGVVIDSACRAGNCGSCLTRIRSGKVKYTSPPGLQTESNECLPCVSLPDGELVLEA</sequence>
<dbReference type="InterPro" id="IPR008333">
    <property type="entry name" value="Cbr1-like_FAD-bd_dom"/>
</dbReference>
<evidence type="ECO:0000313" key="12">
    <source>
        <dbReference type="EMBL" id="QDU80573.1"/>
    </source>
</evidence>
<dbReference type="Gene3D" id="3.40.50.80">
    <property type="entry name" value="Nucleotide-binding domain of ferredoxin-NADP reductase (FNR) module"/>
    <property type="match status" value="1"/>
</dbReference>
<feature type="region of interest" description="Disordered" evidence="9">
    <location>
        <begin position="312"/>
        <end position="352"/>
    </location>
</feature>
<feature type="compositionally biased region" description="Low complexity" evidence="9">
    <location>
        <begin position="332"/>
        <end position="342"/>
    </location>
</feature>
<comment type="cofactor">
    <cofactor evidence="1">
        <name>FAD</name>
        <dbReference type="ChEBI" id="CHEBI:57692"/>
    </cofactor>
</comment>
<dbReference type="GO" id="GO:0050660">
    <property type="term" value="F:flavin adenine dinucleotide binding"/>
    <property type="evidence" value="ECO:0007669"/>
    <property type="project" value="TreeGrafter"/>
</dbReference>
<dbReference type="Gene3D" id="2.40.30.10">
    <property type="entry name" value="Translation factors"/>
    <property type="match status" value="1"/>
</dbReference>
<keyword evidence="8" id="KW-0411">Iron-sulfur</keyword>
<organism evidence="12 13">
    <name type="scientific">Polystyrenella longa</name>
    <dbReference type="NCBI Taxonomy" id="2528007"/>
    <lineage>
        <taxon>Bacteria</taxon>
        <taxon>Pseudomonadati</taxon>
        <taxon>Planctomycetota</taxon>
        <taxon>Planctomycetia</taxon>
        <taxon>Planctomycetales</taxon>
        <taxon>Planctomycetaceae</taxon>
        <taxon>Polystyrenella</taxon>
    </lineage>
</organism>